<organism evidence="2 3">
    <name type="scientific">Ustilago trichophora</name>
    <dbReference type="NCBI Taxonomy" id="86804"/>
    <lineage>
        <taxon>Eukaryota</taxon>
        <taxon>Fungi</taxon>
        <taxon>Dikarya</taxon>
        <taxon>Basidiomycota</taxon>
        <taxon>Ustilaginomycotina</taxon>
        <taxon>Ustilaginomycetes</taxon>
        <taxon>Ustilaginales</taxon>
        <taxon>Ustilaginaceae</taxon>
        <taxon>Ustilago</taxon>
    </lineage>
</organism>
<protein>
    <recommendedName>
        <fullName evidence="1">LYC1 C-terminal domain-containing protein</fullName>
    </recommendedName>
</protein>
<dbReference type="InterPro" id="IPR053013">
    <property type="entry name" value="LAT"/>
</dbReference>
<dbReference type="Pfam" id="PF22998">
    <property type="entry name" value="GNAT_LYC1-like"/>
    <property type="match status" value="1"/>
</dbReference>
<accession>A0A5C3EQ72</accession>
<dbReference type="Proteomes" id="UP000324022">
    <property type="component" value="Unassembled WGS sequence"/>
</dbReference>
<dbReference type="PANTHER" id="PTHR34815:SF2">
    <property type="entry name" value="N-ACETYLTRANSFERASE DOMAIN-CONTAINING PROTEIN"/>
    <property type="match status" value="1"/>
</dbReference>
<dbReference type="PANTHER" id="PTHR34815">
    <property type="entry name" value="LYSINE ACETYLTRANSFERASE"/>
    <property type="match status" value="1"/>
</dbReference>
<reference evidence="2 3" key="1">
    <citation type="submission" date="2018-03" db="EMBL/GenBank/DDBJ databases">
        <authorList>
            <person name="Guldener U."/>
        </authorList>
    </citation>
    <scope>NUCLEOTIDE SEQUENCE [LARGE SCALE GENOMIC DNA]</scope>
    <source>
        <strain evidence="2 3">NBRC100155</strain>
    </source>
</reference>
<sequence>MTTGYVLVPATEAQDQIATEREWVEWGQPLLTLDQFVTREKVILGTSDFSTTRRQRWVLVPADDTTTTDFLSACETYRRPILIKRPKEEVERGLSYSICSVFVPENKRRLGYAGLMMKLLQENLSPQGEVPRGLEEQEELQVKGSGAVVKGLAGEEGELGDGGKYGRNATCSFLYSDIGEYYSQFGWKVVGNRHIEWAPLSESPIPLPENAQWLTVEDLNSLAKLDRDQLLAELETCSSSSIKFCIDDPNATSWRWLIKRTSFYATTLLSASSAKPSHFGLRIPANDGTGDSYAVWMFDYIERKIAILRLRFTSKEAFEQLIGAVRGQAAKFGMNKCLAWNVDLSSLGLELTDEDEDKLKQDGKVDRLWDELQGGSVVERQGSGASLPALAWYGDKKKGEKVEWVCNEYGWWC</sequence>
<keyword evidence="3" id="KW-1185">Reference proteome</keyword>
<feature type="domain" description="LYC1 C-terminal" evidence="1">
    <location>
        <begin position="194"/>
        <end position="413"/>
    </location>
</feature>
<evidence type="ECO:0000313" key="3">
    <source>
        <dbReference type="Proteomes" id="UP000324022"/>
    </source>
</evidence>
<gene>
    <name evidence="2" type="ORF">UTRI_05686_B</name>
</gene>
<dbReference type="InterPro" id="IPR055100">
    <property type="entry name" value="GNAT_LYC1-like"/>
</dbReference>
<evidence type="ECO:0000313" key="2">
    <source>
        <dbReference type="EMBL" id="SPO32804.1"/>
    </source>
</evidence>
<dbReference type="OrthoDB" id="2020070at2759"/>
<dbReference type="EMBL" id="OOIN01000048">
    <property type="protein sequence ID" value="SPO32804.1"/>
    <property type="molecule type" value="Genomic_DNA"/>
</dbReference>
<dbReference type="AlphaFoldDB" id="A0A5C3EQ72"/>
<evidence type="ECO:0000259" key="1">
    <source>
        <dbReference type="Pfam" id="PF22998"/>
    </source>
</evidence>
<proteinExistence type="predicted"/>
<name>A0A5C3EQ72_9BASI</name>